<keyword evidence="4" id="KW-1185">Reference proteome</keyword>
<protein>
    <recommendedName>
        <fullName evidence="1">ATP-dependent DNA helicase</fullName>
        <ecNumber evidence="1">5.6.2.3</ecNumber>
    </recommendedName>
</protein>
<keyword evidence="1" id="KW-0234">DNA repair</keyword>
<dbReference type="PANTHER" id="PTHR10492:SF57">
    <property type="entry name" value="ATP-DEPENDENT DNA HELICASE"/>
    <property type="match status" value="1"/>
</dbReference>
<comment type="catalytic activity">
    <reaction evidence="1">
        <text>ATP + H2O = ADP + phosphate + H(+)</text>
        <dbReference type="Rhea" id="RHEA:13065"/>
        <dbReference type="ChEBI" id="CHEBI:15377"/>
        <dbReference type="ChEBI" id="CHEBI:15378"/>
        <dbReference type="ChEBI" id="CHEBI:30616"/>
        <dbReference type="ChEBI" id="CHEBI:43474"/>
        <dbReference type="ChEBI" id="CHEBI:456216"/>
        <dbReference type="EC" id="5.6.2.3"/>
    </reaction>
</comment>
<comment type="caution">
    <text evidence="3">The sequence shown here is derived from an EMBL/GenBank/DDBJ whole genome shotgun (WGS) entry which is preliminary data.</text>
</comment>
<dbReference type="InterPro" id="IPR010285">
    <property type="entry name" value="DNA_helicase_pif1-like_DEAD"/>
</dbReference>
<comment type="similarity">
    <text evidence="1">Belongs to the helicase family.</text>
</comment>
<evidence type="ECO:0000256" key="1">
    <source>
        <dbReference type="RuleBase" id="RU363044"/>
    </source>
</evidence>
<keyword evidence="1" id="KW-0233">DNA recombination</keyword>
<dbReference type="Proteomes" id="UP000499080">
    <property type="component" value="Unassembled WGS sequence"/>
</dbReference>
<organism evidence="3 4">
    <name type="scientific">Araneus ventricosus</name>
    <name type="common">Orbweaver spider</name>
    <name type="synonym">Epeira ventricosa</name>
    <dbReference type="NCBI Taxonomy" id="182803"/>
    <lineage>
        <taxon>Eukaryota</taxon>
        <taxon>Metazoa</taxon>
        <taxon>Ecdysozoa</taxon>
        <taxon>Arthropoda</taxon>
        <taxon>Chelicerata</taxon>
        <taxon>Arachnida</taxon>
        <taxon>Araneae</taxon>
        <taxon>Araneomorphae</taxon>
        <taxon>Entelegynae</taxon>
        <taxon>Araneoidea</taxon>
        <taxon>Araneidae</taxon>
        <taxon>Araneus</taxon>
    </lineage>
</organism>
<dbReference type="GO" id="GO:0006281">
    <property type="term" value="P:DNA repair"/>
    <property type="evidence" value="ECO:0007669"/>
    <property type="project" value="UniProtKB-KW"/>
</dbReference>
<dbReference type="GO" id="GO:0000723">
    <property type="term" value="P:telomere maintenance"/>
    <property type="evidence" value="ECO:0007669"/>
    <property type="project" value="InterPro"/>
</dbReference>
<dbReference type="GO" id="GO:0016887">
    <property type="term" value="F:ATP hydrolysis activity"/>
    <property type="evidence" value="ECO:0007669"/>
    <property type="project" value="RHEA"/>
</dbReference>
<keyword evidence="1" id="KW-0547">Nucleotide-binding</keyword>
<dbReference type="GO" id="GO:0005524">
    <property type="term" value="F:ATP binding"/>
    <property type="evidence" value="ECO:0007669"/>
    <property type="project" value="UniProtKB-KW"/>
</dbReference>
<comment type="cofactor">
    <cofactor evidence="1">
        <name>Mg(2+)</name>
        <dbReference type="ChEBI" id="CHEBI:18420"/>
    </cofactor>
</comment>
<keyword evidence="1" id="KW-0067">ATP-binding</keyword>
<dbReference type="Pfam" id="PF05970">
    <property type="entry name" value="PIF1"/>
    <property type="match status" value="1"/>
</dbReference>
<dbReference type="SUPFAM" id="SSF52540">
    <property type="entry name" value="P-loop containing nucleoside triphosphate hydrolases"/>
    <property type="match status" value="1"/>
</dbReference>
<evidence type="ECO:0000259" key="2">
    <source>
        <dbReference type="Pfam" id="PF05970"/>
    </source>
</evidence>
<evidence type="ECO:0000313" key="4">
    <source>
        <dbReference type="Proteomes" id="UP000499080"/>
    </source>
</evidence>
<evidence type="ECO:0000313" key="3">
    <source>
        <dbReference type="EMBL" id="GBN56422.1"/>
    </source>
</evidence>
<accession>A0A4Y2PZB1</accession>
<dbReference type="PANTHER" id="PTHR10492">
    <property type="match status" value="1"/>
</dbReference>
<name>A0A4Y2PZB1_ARAVE</name>
<dbReference type="EC" id="5.6.2.3" evidence="1"/>
<sequence>MADDIFHRLQRHDKKIEYNDVIYNEALTKVEDEVFTITGKNLSSFGLSRPSRTNEVSNDLMQEMNYDTELLQQRLNELVPRLTPEQKTIFDNVLKPVESSEGGLYFLDAPGGTGKIFLLNILLAQIRKDKKVAIAVSSSGIAATLLDSGRTAYSVLQLPLNLAHEETPICNFPKNSERCRMLQNCKLLVWDECTMSHKRAVEALNRTMKDINNNQSIMGGMVVLMAGDFRQILSVITRGTPADEINACLKASPLWELVKKFNLTTNMRVQLFNDTESGEYAATLLKIGEGRFKTDPNGMITLNGGF</sequence>
<dbReference type="Gene3D" id="3.40.50.300">
    <property type="entry name" value="P-loop containing nucleotide triphosphate hydrolases"/>
    <property type="match status" value="1"/>
</dbReference>
<gene>
    <name evidence="3" type="ORF">AVEN_166069_1</name>
</gene>
<proteinExistence type="inferred from homology"/>
<dbReference type="OrthoDB" id="272985at2759"/>
<feature type="domain" description="DNA helicase Pif1-like DEAD-box helicase" evidence="2">
    <location>
        <begin position="82"/>
        <end position="294"/>
    </location>
</feature>
<dbReference type="AlphaFoldDB" id="A0A4Y2PZB1"/>
<reference evidence="3 4" key="1">
    <citation type="journal article" date="2019" name="Sci. Rep.">
        <title>Orb-weaving spider Araneus ventricosus genome elucidates the spidroin gene catalogue.</title>
        <authorList>
            <person name="Kono N."/>
            <person name="Nakamura H."/>
            <person name="Ohtoshi R."/>
            <person name="Moran D.A.P."/>
            <person name="Shinohara A."/>
            <person name="Yoshida Y."/>
            <person name="Fujiwara M."/>
            <person name="Mori M."/>
            <person name="Tomita M."/>
            <person name="Arakawa K."/>
        </authorList>
    </citation>
    <scope>NUCLEOTIDE SEQUENCE [LARGE SCALE GENOMIC DNA]</scope>
</reference>
<dbReference type="GO" id="GO:0006310">
    <property type="term" value="P:DNA recombination"/>
    <property type="evidence" value="ECO:0007669"/>
    <property type="project" value="UniProtKB-KW"/>
</dbReference>
<dbReference type="InterPro" id="IPR027417">
    <property type="entry name" value="P-loop_NTPase"/>
</dbReference>
<dbReference type="EMBL" id="BGPR01012516">
    <property type="protein sequence ID" value="GBN56422.1"/>
    <property type="molecule type" value="Genomic_DNA"/>
</dbReference>
<keyword evidence="1" id="KW-0378">Hydrolase</keyword>
<keyword evidence="1" id="KW-0227">DNA damage</keyword>
<dbReference type="GO" id="GO:0043139">
    <property type="term" value="F:5'-3' DNA helicase activity"/>
    <property type="evidence" value="ECO:0007669"/>
    <property type="project" value="UniProtKB-EC"/>
</dbReference>
<keyword evidence="1" id="KW-0347">Helicase</keyword>